<dbReference type="CDD" id="cd01335">
    <property type="entry name" value="Radical_SAM"/>
    <property type="match status" value="1"/>
</dbReference>
<dbReference type="GO" id="GO:0006779">
    <property type="term" value="P:porphyrin-containing compound biosynthetic process"/>
    <property type="evidence" value="ECO:0007669"/>
    <property type="project" value="InterPro"/>
</dbReference>
<keyword evidence="2" id="KW-0411">Iron-sulfur</keyword>
<comment type="similarity">
    <text evidence="1">Belongs to the anaerobic coproporphyrinogen-III oxidase family. HemW subfamily.</text>
</comment>
<dbReference type="AlphaFoldDB" id="Q2NAJ9"/>
<protein>
    <recommendedName>
        <fullName evidence="2">Heme chaperone HemW</fullName>
    </recommendedName>
</protein>
<evidence type="ECO:0000256" key="1">
    <source>
        <dbReference type="ARBA" id="ARBA00006100"/>
    </source>
</evidence>
<sequence length="383" mass="41687">MARALYIHWPFCAKKCPYCDFNSHVRASVDHALWERAMLADMRYEAGKAGGEALTSIFFGGGTPSLMPPALVASLLQQAERLWGFAPDIEITLEANPSSVETANFHALAAAGVNRVSLGVQSLDDAALRFLGRLHGVEEALTALETAQKAFQRVSFDLIYALPDQTESDWRAGLERALSFGTSHLSLYQLTIEPGTRFATDVRRGVFDPLADDPAADLYTVTQAVTASAGLPAYEISNHARPGEESRHNLTYWRYHDYCGIGPGAHGRRGGFATLRHKKPENWLAAVDECGSGAQEERRLSPAEQASEALVMGLRLAAGVDLETLSARFGIGEVSLIDPDKRQLYSQLGLIEHVNERLRVTAKGMPLLDALLGELVSSELVLA</sequence>
<dbReference type="SUPFAM" id="SSF102114">
    <property type="entry name" value="Radical SAM enzymes"/>
    <property type="match status" value="1"/>
</dbReference>
<dbReference type="STRING" id="314225.ELI_06000"/>
<dbReference type="SFLD" id="SFLDF00562">
    <property type="entry name" value="HemN-like__clustered_with_heat"/>
    <property type="match status" value="1"/>
</dbReference>
<name>Q2NAJ9_ERYLH</name>
<dbReference type="SFLD" id="SFLDG01082">
    <property type="entry name" value="B12-binding_domain_containing"/>
    <property type="match status" value="1"/>
</dbReference>
<feature type="domain" description="Radical SAM core" evidence="3">
    <location>
        <begin position="1"/>
        <end position="232"/>
    </location>
</feature>
<dbReference type="HOGENOM" id="CLU_027579_0_1_5"/>
<dbReference type="Pfam" id="PF04055">
    <property type="entry name" value="Radical_SAM"/>
    <property type="match status" value="1"/>
</dbReference>
<dbReference type="Proteomes" id="UP000008808">
    <property type="component" value="Chromosome"/>
</dbReference>
<dbReference type="PANTHER" id="PTHR13932">
    <property type="entry name" value="COPROPORPHYRINIGEN III OXIDASE"/>
    <property type="match status" value="1"/>
</dbReference>
<dbReference type="EMBL" id="CP000157">
    <property type="protein sequence ID" value="ABC63292.1"/>
    <property type="molecule type" value="Genomic_DNA"/>
</dbReference>
<dbReference type="NCBIfam" id="TIGR00539">
    <property type="entry name" value="hemN_rel"/>
    <property type="match status" value="1"/>
</dbReference>
<proteinExistence type="inferred from homology"/>
<evidence type="ECO:0000259" key="3">
    <source>
        <dbReference type="PROSITE" id="PS51918"/>
    </source>
</evidence>
<organism evidence="4 5">
    <name type="scientific">Erythrobacter litoralis (strain HTCC2594)</name>
    <dbReference type="NCBI Taxonomy" id="314225"/>
    <lineage>
        <taxon>Bacteria</taxon>
        <taxon>Pseudomonadati</taxon>
        <taxon>Pseudomonadota</taxon>
        <taxon>Alphaproteobacteria</taxon>
        <taxon>Sphingomonadales</taxon>
        <taxon>Erythrobacteraceae</taxon>
        <taxon>Erythrobacter/Porphyrobacter group</taxon>
        <taxon>Erythrobacter</taxon>
    </lineage>
</organism>
<keyword evidence="2" id="KW-0004">4Fe-4S</keyword>
<dbReference type="Gene3D" id="3.30.750.200">
    <property type="match status" value="1"/>
</dbReference>
<keyword evidence="2" id="KW-0479">Metal-binding</keyword>
<dbReference type="SMART" id="SM00729">
    <property type="entry name" value="Elp3"/>
    <property type="match status" value="1"/>
</dbReference>
<keyword evidence="2" id="KW-0408">Iron</keyword>
<evidence type="ECO:0000256" key="2">
    <source>
        <dbReference type="RuleBase" id="RU364116"/>
    </source>
</evidence>
<dbReference type="SFLD" id="SFLDS00029">
    <property type="entry name" value="Radical_SAM"/>
    <property type="match status" value="1"/>
</dbReference>
<evidence type="ECO:0000313" key="4">
    <source>
        <dbReference type="EMBL" id="ABC63292.1"/>
    </source>
</evidence>
<dbReference type="InterPro" id="IPR006638">
    <property type="entry name" value="Elp3/MiaA/NifB-like_rSAM"/>
</dbReference>
<dbReference type="InterPro" id="IPR034505">
    <property type="entry name" value="Coproporphyrinogen-III_oxidase"/>
</dbReference>
<keyword evidence="2" id="KW-0949">S-adenosyl-L-methionine</keyword>
<dbReference type="GO" id="GO:0005737">
    <property type="term" value="C:cytoplasm"/>
    <property type="evidence" value="ECO:0007669"/>
    <property type="project" value="UniProtKB-SubCell"/>
</dbReference>
<keyword evidence="2" id="KW-0143">Chaperone</keyword>
<comment type="function">
    <text evidence="2">Probably acts as a heme chaperone, transferring heme to an unknown acceptor. Binds one molecule of heme per monomer, possibly covalently. Binds 1 [4Fe-4S] cluster. The cluster is coordinated with 3 cysteines and an exchangeable S-adenosyl-L-methionine.</text>
</comment>
<keyword evidence="2" id="KW-0349">Heme</keyword>
<dbReference type="KEGG" id="eli:ELI_06000"/>
<comment type="subcellular location">
    <subcellularLocation>
        <location evidence="2">Cytoplasm</location>
    </subcellularLocation>
</comment>
<dbReference type="InterPro" id="IPR058240">
    <property type="entry name" value="rSAM_sf"/>
</dbReference>
<dbReference type="RefSeq" id="WP_011414128.1">
    <property type="nucleotide sequence ID" value="NC_007722.1"/>
</dbReference>
<dbReference type="Pfam" id="PF06969">
    <property type="entry name" value="HemN_C"/>
    <property type="match status" value="1"/>
</dbReference>
<accession>Q2NAJ9</accession>
<dbReference type="PROSITE" id="PS51918">
    <property type="entry name" value="RADICAL_SAM"/>
    <property type="match status" value="1"/>
</dbReference>
<dbReference type="SFLD" id="SFLDG01065">
    <property type="entry name" value="anaerobic_coproporphyrinogen-I"/>
    <property type="match status" value="1"/>
</dbReference>
<dbReference type="InterPro" id="IPR007197">
    <property type="entry name" value="rSAM"/>
</dbReference>
<dbReference type="InterPro" id="IPR004559">
    <property type="entry name" value="HemW-like"/>
</dbReference>
<dbReference type="OrthoDB" id="9808022at2"/>
<dbReference type="PANTHER" id="PTHR13932:SF5">
    <property type="entry name" value="RADICAL S-ADENOSYL METHIONINE DOMAIN-CONTAINING PROTEIN 1, MITOCHONDRIAL"/>
    <property type="match status" value="1"/>
</dbReference>
<dbReference type="InterPro" id="IPR010723">
    <property type="entry name" value="HemN_C"/>
</dbReference>
<dbReference type="GO" id="GO:0051539">
    <property type="term" value="F:4 iron, 4 sulfur cluster binding"/>
    <property type="evidence" value="ECO:0007669"/>
    <property type="project" value="UniProtKB-UniRule"/>
</dbReference>
<gene>
    <name evidence="4" type="ordered locus">ELI_06000</name>
</gene>
<keyword evidence="5" id="KW-1185">Reference proteome</keyword>
<evidence type="ECO:0000313" key="5">
    <source>
        <dbReference type="Proteomes" id="UP000008808"/>
    </source>
</evidence>
<dbReference type="SFLD" id="SFLDF00288">
    <property type="entry name" value="HemN-like__clustered_with_nucl"/>
    <property type="match status" value="1"/>
</dbReference>
<reference evidence="5" key="1">
    <citation type="journal article" date="2009" name="J. Bacteriol.">
        <title>Complete genome sequence of Erythrobacter litoralis HTCC2594.</title>
        <authorList>
            <person name="Oh H.M."/>
            <person name="Giovannoni S.J."/>
            <person name="Ferriera S."/>
            <person name="Johnson J."/>
            <person name="Cho J.C."/>
        </authorList>
    </citation>
    <scope>NUCLEOTIDE SEQUENCE [LARGE SCALE GENOMIC DNA]</scope>
    <source>
        <strain evidence="5">HTCC2594</strain>
    </source>
</reference>
<dbReference type="eggNOG" id="COG0635">
    <property type="taxonomic scope" value="Bacteria"/>
</dbReference>
<dbReference type="GO" id="GO:0004109">
    <property type="term" value="F:coproporphyrinogen oxidase activity"/>
    <property type="evidence" value="ECO:0007669"/>
    <property type="project" value="InterPro"/>
</dbReference>
<keyword evidence="2" id="KW-0963">Cytoplasm</keyword>
<dbReference type="GO" id="GO:0046872">
    <property type="term" value="F:metal ion binding"/>
    <property type="evidence" value="ECO:0007669"/>
    <property type="project" value="UniProtKB-UniRule"/>
</dbReference>